<evidence type="ECO:0000313" key="11">
    <source>
        <dbReference type="EMBL" id="CAD9577818.1"/>
    </source>
</evidence>
<feature type="region of interest" description="Disordered" evidence="10">
    <location>
        <begin position="329"/>
        <end position="357"/>
    </location>
</feature>
<dbReference type="AlphaFoldDB" id="A0A6U3FCR9"/>
<keyword evidence="3" id="KW-0963">Cytoplasm</keyword>
<sequence length="357" mass="40729">MEGQYTFQSAPRAVRNTNRKKYRDDDMGESGAGNIMFDPRVIRGNTYAMPVPVRQMQMTQKMGRNTRKKRLSKPIPRSSTPEPVPGRKHTEAQTDNFLEELHDKPYEAEISTQTDHLLDYPTAPLFKPKPSGVSKATEILPGDLFDFDLEVEPILEVLIGKSLDHALMEVLEEEELKELKQHKADFEQKRNTRLAEVQRLEAAEKRRVEEKERRIKQGKDFEEKQKAAAEKAKARLLAKQLLAGAEDVVFVNLEKEGKIEEPIRKQVVEGFLPWIMEQTRSRLQNSAAARQTITALMKDAFVKINEEVKQQEEADRIAAEQEAKRLAEEKLAREKAEAEAKAKAEAEAKAKAEEEEG</sequence>
<dbReference type="InterPro" id="IPR009290">
    <property type="entry name" value="Radial_spoke_3"/>
</dbReference>
<evidence type="ECO:0000256" key="9">
    <source>
        <dbReference type="SAM" id="Coils"/>
    </source>
</evidence>
<accession>A0A6U3FCR9</accession>
<feature type="coiled-coil region" evidence="9">
    <location>
        <begin position="169"/>
        <end position="239"/>
    </location>
</feature>
<evidence type="ECO:0000256" key="3">
    <source>
        <dbReference type="ARBA" id="ARBA00022490"/>
    </source>
</evidence>
<evidence type="ECO:0000256" key="6">
    <source>
        <dbReference type="ARBA" id="ARBA00023069"/>
    </source>
</evidence>
<evidence type="ECO:0000256" key="8">
    <source>
        <dbReference type="ARBA" id="ARBA00023273"/>
    </source>
</evidence>
<evidence type="ECO:0008006" key="12">
    <source>
        <dbReference type="Google" id="ProtNLM"/>
    </source>
</evidence>
<dbReference type="GO" id="GO:0005929">
    <property type="term" value="C:cilium"/>
    <property type="evidence" value="ECO:0007669"/>
    <property type="project" value="TreeGrafter"/>
</dbReference>
<keyword evidence="9" id="KW-0175">Coiled coil</keyword>
<proteinExistence type="inferred from homology"/>
<evidence type="ECO:0000256" key="7">
    <source>
        <dbReference type="ARBA" id="ARBA00023212"/>
    </source>
</evidence>
<dbReference type="PANTHER" id="PTHR21648:SF0">
    <property type="entry name" value="RADIAL SPOKE HEAD PROTEIN 3 HOMOLOG"/>
    <property type="match status" value="1"/>
</dbReference>
<gene>
    <name evidence="11" type="ORF">BIGN1055_LOCUS499</name>
</gene>
<feature type="region of interest" description="Disordered" evidence="10">
    <location>
        <begin position="60"/>
        <end position="90"/>
    </location>
</feature>
<keyword evidence="8" id="KW-0966">Cell projection</keyword>
<evidence type="ECO:0000256" key="1">
    <source>
        <dbReference type="ARBA" id="ARBA00004611"/>
    </source>
</evidence>
<evidence type="ECO:0000256" key="4">
    <source>
        <dbReference type="ARBA" id="ARBA00022553"/>
    </source>
</evidence>
<reference evidence="11" key="1">
    <citation type="submission" date="2021-01" db="EMBL/GenBank/DDBJ databases">
        <authorList>
            <person name="Corre E."/>
            <person name="Pelletier E."/>
            <person name="Niang G."/>
            <person name="Scheremetjew M."/>
            <person name="Finn R."/>
            <person name="Kale V."/>
            <person name="Holt S."/>
            <person name="Cochrane G."/>
            <person name="Meng A."/>
            <person name="Brown T."/>
            <person name="Cohen L."/>
        </authorList>
    </citation>
    <scope>NUCLEOTIDE SEQUENCE</scope>
    <source>
        <strain evidence="11">CCMP1258.1</strain>
    </source>
</reference>
<keyword evidence="5" id="KW-0282">Flagellum</keyword>
<dbReference type="Pfam" id="PF06098">
    <property type="entry name" value="Radial_spoke_3"/>
    <property type="match status" value="1"/>
</dbReference>
<protein>
    <recommendedName>
        <fullName evidence="12">Radial spoke protein 3</fullName>
    </recommendedName>
</protein>
<keyword evidence="6" id="KW-0969">Cilium</keyword>
<organism evidence="11">
    <name type="scientific">Bigelowiella natans</name>
    <name type="common">Pedinomonas minutissima</name>
    <name type="synonym">Chlorarachnion sp. (strain CCMP621)</name>
    <dbReference type="NCBI Taxonomy" id="227086"/>
    <lineage>
        <taxon>Eukaryota</taxon>
        <taxon>Sar</taxon>
        <taxon>Rhizaria</taxon>
        <taxon>Cercozoa</taxon>
        <taxon>Chlorarachniophyceae</taxon>
        <taxon>Bigelowiella</taxon>
    </lineage>
</organism>
<keyword evidence="4" id="KW-0597">Phosphoprotein</keyword>
<evidence type="ECO:0000256" key="2">
    <source>
        <dbReference type="ARBA" id="ARBA00006737"/>
    </source>
</evidence>
<evidence type="ECO:0000256" key="10">
    <source>
        <dbReference type="SAM" id="MobiDB-lite"/>
    </source>
</evidence>
<keyword evidence="7" id="KW-0206">Cytoskeleton</keyword>
<evidence type="ECO:0000256" key="5">
    <source>
        <dbReference type="ARBA" id="ARBA00022846"/>
    </source>
</evidence>
<dbReference type="PANTHER" id="PTHR21648">
    <property type="entry name" value="FLAGELLAR RADIAL SPOKE PROTEIN 3"/>
    <property type="match status" value="1"/>
</dbReference>
<dbReference type="EMBL" id="HBHA01000760">
    <property type="protein sequence ID" value="CAD9577818.1"/>
    <property type="molecule type" value="Transcribed_RNA"/>
</dbReference>
<feature type="region of interest" description="Disordered" evidence="10">
    <location>
        <begin position="1"/>
        <end position="36"/>
    </location>
</feature>
<comment type="similarity">
    <text evidence="2">Belongs to the flagellar radial spoke RSP3 family.</text>
</comment>
<name>A0A6U3FCR9_BIGNA</name>
<comment type="subcellular location">
    <subcellularLocation>
        <location evidence="1">Cytoplasm</location>
        <location evidence="1">Cytoskeleton</location>
        <location evidence="1">Flagellum axoneme</location>
    </subcellularLocation>
</comment>